<organism evidence="1 2">
    <name type="scientific">Prymnesium parvum</name>
    <name type="common">Toxic golden alga</name>
    <dbReference type="NCBI Taxonomy" id="97485"/>
    <lineage>
        <taxon>Eukaryota</taxon>
        <taxon>Haptista</taxon>
        <taxon>Haptophyta</taxon>
        <taxon>Prymnesiophyceae</taxon>
        <taxon>Prymnesiales</taxon>
        <taxon>Prymnesiaceae</taxon>
        <taxon>Prymnesium</taxon>
    </lineage>
</organism>
<proteinExistence type="predicted"/>
<reference evidence="1 2" key="1">
    <citation type="journal article" date="2024" name="Science">
        <title>Giant polyketide synthase enzymes in the biosynthesis of giant marine polyether toxins.</title>
        <authorList>
            <person name="Fallon T.R."/>
            <person name="Shende V.V."/>
            <person name="Wierzbicki I.H."/>
            <person name="Pendleton A.L."/>
            <person name="Watervoot N.F."/>
            <person name="Auber R.P."/>
            <person name="Gonzalez D.J."/>
            <person name="Wisecaver J.H."/>
            <person name="Moore B.S."/>
        </authorList>
    </citation>
    <scope>NUCLEOTIDE SEQUENCE [LARGE SCALE GENOMIC DNA]</scope>
    <source>
        <strain evidence="1 2">12B1</strain>
    </source>
</reference>
<protein>
    <submittedName>
        <fullName evidence="1">Uncharacterized protein</fullName>
    </submittedName>
</protein>
<evidence type="ECO:0000313" key="2">
    <source>
        <dbReference type="Proteomes" id="UP001515480"/>
    </source>
</evidence>
<dbReference type="AlphaFoldDB" id="A0AB34K7N3"/>
<comment type="caution">
    <text evidence="1">The sequence shown here is derived from an EMBL/GenBank/DDBJ whole genome shotgun (WGS) entry which is preliminary data.</text>
</comment>
<keyword evidence="2" id="KW-1185">Reference proteome</keyword>
<sequence>MWKDVPAAQSTHPDEVNSNQALLTVAWHVLARGGELAPEVTAERWSPTLHPARGDVEFHRSKTHGPYAVLWLRPLKKHSKLGATKVPQYIAQHDGRGGDAYMMLRRLFELDAVPSEQAASTPLFRRRSSARKGAASVHMTVPMMRALARGRWASDVAKIYNRQTRQALLEASSMMYGPA</sequence>
<name>A0AB34K7N3_PRYPA</name>
<dbReference type="EMBL" id="JBGBPQ010000001">
    <property type="protein sequence ID" value="KAL1530355.1"/>
    <property type="molecule type" value="Genomic_DNA"/>
</dbReference>
<evidence type="ECO:0000313" key="1">
    <source>
        <dbReference type="EMBL" id="KAL1530355.1"/>
    </source>
</evidence>
<accession>A0AB34K7N3</accession>
<gene>
    <name evidence="1" type="ORF">AB1Y20_001263</name>
</gene>
<dbReference type="Proteomes" id="UP001515480">
    <property type="component" value="Unassembled WGS sequence"/>
</dbReference>